<evidence type="ECO:0000259" key="9">
    <source>
        <dbReference type="Pfam" id="PF00361"/>
    </source>
</evidence>
<dbReference type="Pfam" id="PF00361">
    <property type="entry name" value="Proton_antipo_M"/>
    <property type="match status" value="1"/>
</dbReference>
<feature type="domain" description="NADH:quinone oxidoreductase/Mrp antiporter transmembrane" evidence="9">
    <location>
        <begin position="101"/>
        <end position="392"/>
    </location>
</feature>
<feature type="transmembrane region" description="Helical" evidence="8">
    <location>
        <begin position="272"/>
        <end position="292"/>
    </location>
</feature>
<feature type="transmembrane region" description="Helical" evidence="8">
    <location>
        <begin position="105"/>
        <end position="124"/>
    </location>
</feature>
<proteinExistence type="inferred from homology"/>
<protein>
    <recommendedName>
        <fullName evidence="3">NADH-ubiquinone oxidoreductase chain 2</fullName>
    </recommendedName>
    <alternativeName>
        <fullName evidence="7">NADH dehydrogenase subunit 2</fullName>
    </alternativeName>
</protein>
<comment type="subcellular location">
    <subcellularLocation>
        <location evidence="1">Membrane</location>
        <topology evidence="1">Multi-pass membrane protein</topology>
    </subcellularLocation>
</comment>
<dbReference type="AlphaFoldDB" id="A0A2H9TR07"/>
<dbReference type="InterPro" id="IPR001750">
    <property type="entry name" value="ND/Mrp_TM"/>
</dbReference>
<evidence type="ECO:0000313" key="10">
    <source>
        <dbReference type="EMBL" id="PJF20185.1"/>
    </source>
</evidence>
<sequence>MLYRDLHKIALTILLIGLINVYNILKEGIILNIPNVSERLGSLHCNINLIKIFIFITFIFILIFNLPNFSIISQETMKQNKVEYELILGLGLLGLIILGLSNDLIFLYLGLELYSFSIYFLILVKETLVLRKISIFYFIISSLSSALLLYSFSQLYKISGTLNMGEIKYLLGDISFANINLLIYSIILVFLFKLGSGPFLFWLIRVYSDLEKKILWYQLLIPKLFFFILLLKFTTLMSETNKYFIFSIYIMAIISILFGSIGGLFQIKDNKLLSYSSILNTGYILLTFAILLFNYKITIGNSNIETDKYWLIYQYFFVYFLNLLGLFSVLFLFRRSSKVSAFNSFLLQPYFFFSFFIIILSFIGMPPFSGFFSKFYLFFSLFSYSNLTNLTLIIFIGSTLISSFLYLKFLFASSYSPLEEEYTTVLNTLFPNFYTYILSFTTILTIVYSFFLSSLLPFFILSFSI</sequence>
<evidence type="ECO:0000313" key="11">
    <source>
        <dbReference type="Proteomes" id="UP000240830"/>
    </source>
</evidence>
<feature type="transmembrane region" description="Helical" evidence="8">
    <location>
        <begin position="136"/>
        <end position="156"/>
    </location>
</feature>
<evidence type="ECO:0000256" key="2">
    <source>
        <dbReference type="ARBA" id="ARBA00007012"/>
    </source>
</evidence>
<name>A0A2H9TR07_9FUNG</name>
<evidence type="ECO:0000256" key="7">
    <source>
        <dbReference type="ARBA" id="ARBA00031028"/>
    </source>
</evidence>
<evidence type="ECO:0000256" key="5">
    <source>
        <dbReference type="ARBA" id="ARBA00022989"/>
    </source>
</evidence>
<dbReference type="GO" id="GO:0016020">
    <property type="term" value="C:membrane"/>
    <property type="evidence" value="ECO:0007669"/>
    <property type="project" value="UniProtKB-SubCell"/>
</dbReference>
<dbReference type="EMBL" id="MTSL01000001">
    <property type="protein sequence ID" value="PJF20185.1"/>
    <property type="molecule type" value="Genomic_DNA"/>
</dbReference>
<feature type="transmembrane region" description="Helical" evidence="8">
    <location>
        <begin position="312"/>
        <end position="333"/>
    </location>
</feature>
<comment type="similarity">
    <text evidence="2">Belongs to the complex I subunit 2 family.</text>
</comment>
<feature type="transmembrane region" description="Helical" evidence="8">
    <location>
        <begin position="345"/>
        <end position="365"/>
    </location>
</feature>
<keyword evidence="11" id="KW-1185">Reference proteome</keyword>
<evidence type="ECO:0000256" key="8">
    <source>
        <dbReference type="SAM" id="Phobius"/>
    </source>
</evidence>
<keyword evidence="4 8" id="KW-0812">Transmembrane</keyword>
<feature type="transmembrane region" description="Helical" evidence="8">
    <location>
        <begin position="82"/>
        <end position="99"/>
    </location>
</feature>
<feature type="transmembrane region" description="Helical" evidence="8">
    <location>
        <begin position="214"/>
        <end position="231"/>
    </location>
</feature>
<keyword evidence="5 8" id="KW-1133">Transmembrane helix</keyword>
<organism evidence="10 11">
    <name type="scientific">Paramicrosporidium saccamoebae</name>
    <dbReference type="NCBI Taxonomy" id="1246581"/>
    <lineage>
        <taxon>Eukaryota</taxon>
        <taxon>Fungi</taxon>
        <taxon>Fungi incertae sedis</taxon>
        <taxon>Cryptomycota</taxon>
        <taxon>Cryptomycota incertae sedis</taxon>
        <taxon>Paramicrosporidium</taxon>
    </lineage>
</organism>
<accession>A0A2H9TR07</accession>
<evidence type="ECO:0000256" key="1">
    <source>
        <dbReference type="ARBA" id="ARBA00004141"/>
    </source>
</evidence>
<evidence type="ECO:0000256" key="4">
    <source>
        <dbReference type="ARBA" id="ARBA00022692"/>
    </source>
</evidence>
<evidence type="ECO:0000256" key="3">
    <source>
        <dbReference type="ARBA" id="ARBA00021008"/>
    </source>
</evidence>
<feature type="transmembrane region" description="Helical" evidence="8">
    <location>
        <begin position="392"/>
        <end position="413"/>
    </location>
</feature>
<feature type="transmembrane region" description="Helical" evidence="8">
    <location>
        <begin position="9"/>
        <end position="25"/>
    </location>
</feature>
<comment type="caution">
    <text evidence="10">The sequence shown here is derived from an EMBL/GenBank/DDBJ whole genome shotgun (WGS) entry which is preliminary data.</text>
</comment>
<feature type="transmembrane region" description="Helical" evidence="8">
    <location>
        <begin position="243"/>
        <end position="265"/>
    </location>
</feature>
<geneLocation type="mitochondrion" evidence="10"/>
<gene>
    <name evidence="10" type="ORF">PSACC_nad2</name>
</gene>
<evidence type="ECO:0000256" key="6">
    <source>
        <dbReference type="ARBA" id="ARBA00023136"/>
    </source>
</evidence>
<keyword evidence="10" id="KW-0560">Oxidoreductase</keyword>
<keyword evidence="6 8" id="KW-0472">Membrane</keyword>
<feature type="transmembrane region" description="Helical" evidence="8">
    <location>
        <begin position="49"/>
        <end position="70"/>
    </location>
</feature>
<dbReference type="GO" id="GO:0016491">
    <property type="term" value="F:oxidoreductase activity"/>
    <property type="evidence" value="ECO:0007669"/>
    <property type="project" value="UniProtKB-KW"/>
</dbReference>
<dbReference type="STRING" id="1246581.A0A2H9TR07"/>
<feature type="transmembrane region" description="Helical" evidence="8">
    <location>
        <begin position="433"/>
        <end position="461"/>
    </location>
</feature>
<reference evidence="10 11" key="1">
    <citation type="submission" date="2016-10" db="EMBL/GenBank/DDBJ databases">
        <title>The genome of Paramicrosporidium saccamoebae is the missing link in understanding Cryptomycota and Microsporidia evolution.</title>
        <authorList>
            <person name="Quandt C.A."/>
            <person name="Beaudet D."/>
            <person name="Corsaro D."/>
            <person name="Michel R."/>
            <person name="Corradi N."/>
            <person name="James T."/>
        </authorList>
    </citation>
    <scope>NUCLEOTIDE SEQUENCE [LARGE SCALE GENOMIC DNA]</scope>
    <source>
        <strain evidence="10 11">KSL3</strain>
    </source>
</reference>
<dbReference type="Proteomes" id="UP000240830">
    <property type="component" value="Mitochondrion MT"/>
</dbReference>
<keyword evidence="10" id="KW-0496">Mitochondrion</keyword>
<dbReference type="PANTHER" id="PTHR22773">
    <property type="entry name" value="NADH DEHYDROGENASE"/>
    <property type="match status" value="1"/>
</dbReference>
<feature type="transmembrane region" description="Helical" evidence="8">
    <location>
        <begin position="176"/>
        <end position="202"/>
    </location>
</feature>